<evidence type="ECO:0000256" key="1">
    <source>
        <dbReference type="SAM" id="Phobius"/>
    </source>
</evidence>
<evidence type="ECO:0000313" key="2">
    <source>
        <dbReference type="EMBL" id="SNU90098.1"/>
    </source>
</evidence>
<keyword evidence="1" id="KW-0812">Transmembrane</keyword>
<organism evidence="2 3">
    <name type="scientific">Pandoraea sputorum</name>
    <dbReference type="NCBI Taxonomy" id="93222"/>
    <lineage>
        <taxon>Bacteria</taxon>
        <taxon>Pseudomonadati</taxon>
        <taxon>Pseudomonadota</taxon>
        <taxon>Betaproteobacteria</taxon>
        <taxon>Burkholderiales</taxon>
        <taxon>Burkholderiaceae</taxon>
        <taxon>Pandoraea</taxon>
    </lineage>
</organism>
<gene>
    <name evidence="2" type="ORF">SAMEA4530655_04860</name>
</gene>
<keyword evidence="1" id="KW-1133">Transmembrane helix</keyword>
<accession>A0A239SYZ4</accession>
<dbReference type="Proteomes" id="UP000215126">
    <property type="component" value="Chromosome 1"/>
</dbReference>
<reference evidence="2 3" key="1">
    <citation type="submission" date="2017-06" db="EMBL/GenBank/DDBJ databases">
        <authorList>
            <consortium name="Pathogen Informatics"/>
        </authorList>
    </citation>
    <scope>NUCLEOTIDE SEQUENCE [LARGE SCALE GENOMIC DNA]</scope>
    <source>
        <strain evidence="2 3">NCTC13161</strain>
    </source>
</reference>
<name>A0A239SYZ4_9BURK</name>
<sequence length="55" mass="6199">MPHLSLIWGVPGRKTRQGLRQTSYVYVNVIILVILPSIGNPWNVTANVIRRQAMA</sequence>
<evidence type="ECO:0000313" key="3">
    <source>
        <dbReference type="Proteomes" id="UP000215126"/>
    </source>
</evidence>
<protein>
    <submittedName>
        <fullName evidence="2">Uncharacterized protein</fullName>
    </submittedName>
</protein>
<proteinExistence type="predicted"/>
<keyword evidence="3" id="KW-1185">Reference proteome</keyword>
<keyword evidence="1" id="KW-0472">Membrane</keyword>
<dbReference type="AlphaFoldDB" id="A0A239SYZ4"/>
<feature type="transmembrane region" description="Helical" evidence="1">
    <location>
        <begin position="23"/>
        <end position="42"/>
    </location>
</feature>
<dbReference type="EMBL" id="LT906435">
    <property type="protein sequence ID" value="SNU90098.1"/>
    <property type="molecule type" value="Genomic_DNA"/>
</dbReference>